<gene>
    <name evidence="3" type="ORF">C0Z19_02470</name>
</gene>
<sequence>MKPRAVVFAYHNVGVRCLRVLLARGVDVALVVTHEDNPAERIWFGSVAQVAAEHGIETITPADPTGAQMHDAVARARPDFIFSFYYRHMLPAALLALAPRGAYNMHGSLLPKYRGRVPTNWAVLNGETETGATLHEMALKPDAGAIVGQTAVPILPDDTAQEVFDKVTVAAEQTLWRVLPALIAGEAPHLPNDLARGSYFGGRKPEDGRIDWSKPAQEVYNLIRAVAPPYPGAFTDVAGERFVIARARMAGLDAMTRLGAAYRERTDGGPTDGGPTDLPPGLYVSDNACFGVCGDARAIAIFELRHQRDGHETVVTPAQFVQLTHSSSSRHS</sequence>
<proteinExistence type="predicted"/>
<dbReference type="NCBIfam" id="NF005414">
    <property type="entry name" value="PRK06988.1"/>
    <property type="match status" value="1"/>
</dbReference>
<dbReference type="Pfam" id="PF00551">
    <property type="entry name" value="Formyl_trans_N"/>
    <property type="match status" value="1"/>
</dbReference>
<feature type="domain" description="Formyl transferase N-terminal" evidence="1">
    <location>
        <begin position="25"/>
        <end position="179"/>
    </location>
</feature>
<dbReference type="InterPro" id="IPR011034">
    <property type="entry name" value="Formyl_transferase-like_C_sf"/>
</dbReference>
<dbReference type="SUPFAM" id="SSF50486">
    <property type="entry name" value="FMT C-terminal domain-like"/>
    <property type="match status" value="1"/>
</dbReference>
<evidence type="ECO:0000259" key="1">
    <source>
        <dbReference type="Pfam" id="PF00551"/>
    </source>
</evidence>
<dbReference type="SUPFAM" id="SSF53328">
    <property type="entry name" value="Formyltransferase"/>
    <property type="match status" value="1"/>
</dbReference>
<feature type="domain" description="Formyl transferase C-terminal" evidence="2">
    <location>
        <begin position="204"/>
        <end position="250"/>
    </location>
</feature>
<dbReference type="Gene3D" id="3.40.50.12230">
    <property type="match status" value="1"/>
</dbReference>
<dbReference type="GO" id="GO:0005829">
    <property type="term" value="C:cytosol"/>
    <property type="evidence" value="ECO:0007669"/>
    <property type="project" value="TreeGrafter"/>
</dbReference>
<dbReference type="InterPro" id="IPR036477">
    <property type="entry name" value="Formyl_transf_N_sf"/>
</dbReference>
<evidence type="ECO:0000313" key="3">
    <source>
        <dbReference type="EMBL" id="PMS27573.1"/>
    </source>
</evidence>
<dbReference type="Pfam" id="PF02911">
    <property type="entry name" value="Formyl_trans_C"/>
    <property type="match status" value="1"/>
</dbReference>
<organism evidence="3 4">
    <name type="scientific">Trinickia soli</name>
    <dbReference type="NCBI Taxonomy" id="380675"/>
    <lineage>
        <taxon>Bacteria</taxon>
        <taxon>Pseudomonadati</taxon>
        <taxon>Pseudomonadota</taxon>
        <taxon>Betaproteobacteria</taxon>
        <taxon>Burkholderiales</taxon>
        <taxon>Burkholderiaceae</taxon>
        <taxon>Trinickia</taxon>
    </lineage>
</organism>
<dbReference type="PANTHER" id="PTHR11138">
    <property type="entry name" value="METHIONYL-TRNA FORMYLTRANSFERASE"/>
    <property type="match status" value="1"/>
</dbReference>
<evidence type="ECO:0000313" key="4">
    <source>
        <dbReference type="Proteomes" id="UP000235347"/>
    </source>
</evidence>
<dbReference type="Proteomes" id="UP000235347">
    <property type="component" value="Unassembled WGS sequence"/>
</dbReference>
<dbReference type="GO" id="GO:0004479">
    <property type="term" value="F:methionyl-tRNA formyltransferase activity"/>
    <property type="evidence" value="ECO:0007669"/>
    <property type="project" value="TreeGrafter"/>
</dbReference>
<accession>A0A2N7WDW7</accession>
<comment type="caution">
    <text evidence="3">The sequence shown here is derived from an EMBL/GenBank/DDBJ whole genome shotgun (WGS) entry which is preliminary data.</text>
</comment>
<dbReference type="AlphaFoldDB" id="A0A2N7WDW7"/>
<dbReference type="PANTHER" id="PTHR11138:SF5">
    <property type="entry name" value="METHIONYL-TRNA FORMYLTRANSFERASE, MITOCHONDRIAL"/>
    <property type="match status" value="1"/>
</dbReference>
<dbReference type="InterPro" id="IPR002376">
    <property type="entry name" value="Formyl_transf_N"/>
</dbReference>
<keyword evidence="3" id="KW-0808">Transferase</keyword>
<evidence type="ECO:0000259" key="2">
    <source>
        <dbReference type="Pfam" id="PF02911"/>
    </source>
</evidence>
<dbReference type="EMBL" id="PNYB01000002">
    <property type="protein sequence ID" value="PMS27573.1"/>
    <property type="molecule type" value="Genomic_DNA"/>
</dbReference>
<keyword evidence="4" id="KW-1185">Reference proteome</keyword>
<reference evidence="3 4" key="1">
    <citation type="submission" date="2018-01" db="EMBL/GenBank/DDBJ databases">
        <title>Whole genome analyses suggest that Burkholderia sensu lato contains two further novel genera in the rhizoxinica-symbiotica group Mycetohabitans gen. nov., and Trinickia gen. nov.: implications for the evolution of diazotrophy and nodulation in the Burkholderiaceae.</title>
        <authorList>
            <person name="Estrada-de los Santos P."/>
            <person name="Palmer M."/>
            <person name="Chavez-Ramirez B."/>
            <person name="Beukes C."/>
            <person name="Steenkamp E.T."/>
            <person name="Hirsch A.M."/>
            <person name="Manyaka P."/>
            <person name="Maluk M."/>
            <person name="Lafos M."/>
            <person name="Crook M."/>
            <person name="Gross E."/>
            <person name="Simon M.F."/>
            <person name="Bueno dos Reis Junior F."/>
            <person name="Poole P.S."/>
            <person name="Venter S.N."/>
            <person name="James E.K."/>
        </authorList>
    </citation>
    <scope>NUCLEOTIDE SEQUENCE [LARGE SCALE GENOMIC DNA]</scope>
    <source>
        <strain evidence="3 4">GP25-8</strain>
    </source>
</reference>
<protein>
    <submittedName>
        <fullName evidence="3">Formyltransferase</fullName>
    </submittedName>
</protein>
<dbReference type="InterPro" id="IPR005793">
    <property type="entry name" value="Formyl_trans_C"/>
</dbReference>
<dbReference type="RefSeq" id="WP_102608223.1">
    <property type="nucleotide sequence ID" value="NZ_CADIKD010000021.1"/>
</dbReference>
<name>A0A2N7WDW7_9BURK</name>